<dbReference type="AlphaFoldDB" id="A0A9X1I995"/>
<accession>A0A9X1I995</accession>
<organism evidence="2 3">
    <name type="scientific">Neotamlana sargassicola</name>
    <dbReference type="NCBI Taxonomy" id="2883125"/>
    <lineage>
        <taxon>Bacteria</taxon>
        <taxon>Pseudomonadati</taxon>
        <taxon>Bacteroidota</taxon>
        <taxon>Flavobacteriia</taxon>
        <taxon>Flavobacteriales</taxon>
        <taxon>Flavobacteriaceae</taxon>
        <taxon>Neotamlana</taxon>
    </lineage>
</organism>
<comment type="caution">
    <text evidence="2">The sequence shown here is derived from an EMBL/GenBank/DDBJ whole genome shotgun (WGS) entry which is preliminary data.</text>
</comment>
<dbReference type="EMBL" id="JAJAPX010000007">
    <property type="protein sequence ID" value="MCB4809622.1"/>
    <property type="molecule type" value="Genomic_DNA"/>
</dbReference>
<proteinExistence type="predicted"/>
<gene>
    <name evidence="2" type="ORF">LG651_15305</name>
</gene>
<evidence type="ECO:0000259" key="1">
    <source>
        <dbReference type="Pfam" id="PF14300"/>
    </source>
</evidence>
<sequence length="137" mass="16186">MTRDEAQDSWEKIVDIGFTDYEKLTREQRVWFNVEPLTTDGLWYHYVNYGADKNADTIADLEYLNFNSVANQLREFNKTYFPSGVPEGPDTRQEQFDKFDEDQLEDDIEEMDEKFWKISDELENALLEHINNSGIGK</sequence>
<protein>
    <submittedName>
        <fullName evidence="2">DMP19 family protein</fullName>
    </submittedName>
</protein>
<reference evidence="2" key="1">
    <citation type="submission" date="2021-10" db="EMBL/GenBank/DDBJ databases">
        <title>Tamlana sargassums sp. nov., and Tamlana laminarinivorans sp. nov., two new bacteria isolated from the brown alga.</title>
        <authorList>
            <person name="Li J."/>
        </authorList>
    </citation>
    <scope>NUCLEOTIDE SEQUENCE</scope>
    <source>
        <strain evidence="2">62-3</strain>
    </source>
</reference>
<keyword evidence="3" id="KW-1185">Reference proteome</keyword>
<dbReference type="Gene3D" id="1.20.1420.60">
    <property type="match status" value="1"/>
</dbReference>
<dbReference type="Proteomes" id="UP001139286">
    <property type="component" value="Unassembled WGS sequence"/>
</dbReference>
<evidence type="ECO:0000313" key="3">
    <source>
        <dbReference type="Proteomes" id="UP001139286"/>
    </source>
</evidence>
<evidence type="ECO:0000313" key="2">
    <source>
        <dbReference type="EMBL" id="MCB4809622.1"/>
    </source>
</evidence>
<name>A0A9X1I995_9FLAO</name>
<dbReference type="Pfam" id="PF14300">
    <property type="entry name" value="DMP19"/>
    <property type="match status" value="1"/>
</dbReference>
<dbReference type="InterPro" id="IPR025402">
    <property type="entry name" value="DMP19_C"/>
</dbReference>
<feature type="domain" description="DNA mimic protein DMP19 C-terminal" evidence="1">
    <location>
        <begin position="22"/>
        <end position="129"/>
    </location>
</feature>
<dbReference type="RefSeq" id="WP_226696979.1">
    <property type="nucleotide sequence ID" value="NZ_JAJAPX010000007.1"/>
</dbReference>